<dbReference type="PIRSF" id="PIRSF002741">
    <property type="entry name" value="MppA"/>
    <property type="match status" value="1"/>
</dbReference>
<evidence type="ECO:0000313" key="3">
    <source>
        <dbReference type="EMBL" id="MCH6164356.1"/>
    </source>
</evidence>
<dbReference type="PANTHER" id="PTHR30290">
    <property type="entry name" value="PERIPLASMIC BINDING COMPONENT OF ABC TRANSPORTER"/>
    <property type="match status" value="1"/>
</dbReference>
<evidence type="ECO:0000256" key="1">
    <source>
        <dbReference type="SAM" id="SignalP"/>
    </source>
</evidence>
<comment type="caution">
    <text evidence="3">The sequence shown here is derived from an EMBL/GenBank/DDBJ whole genome shotgun (WGS) entry which is preliminary data.</text>
</comment>
<dbReference type="CDD" id="cd00995">
    <property type="entry name" value="PBP2_NikA_DppA_OppA_like"/>
    <property type="match status" value="1"/>
</dbReference>
<evidence type="ECO:0000259" key="2">
    <source>
        <dbReference type="Pfam" id="PF00496"/>
    </source>
</evidence>
<feature type="signal peptide" evidence="1">
    <location>
        <begin position="1"/>
        <end position="19"/>
    </location>
</feature>
<dbReference type="Gene3D" id="3.40.190.10">
    <property type="entry name" value="Periplasmic binding protein-like II"/>
    <property type="match status" value="1"/>
</dbReference>
<protein>
    <submittedName>
        <fullName evidence="3">ABC transporter substrate-binding protein</fullName>
    </submittedName>
</protein>
<dbReference type="InterPro" id="IPR039424">
    <property type="entry name" value="SBP_5"/>
</dbReference>
<organism evidence="3 4">
    <name type="scientific">Pseudonocardia alaniniphila</name>
    <dbReference type="NCBI Taxonomy" id="75291"/>
    <lineage>
        <taxon>Bacteria</taxon>
        <taxon>Bacillati</taxon>
        <taxon>Actinomycetota</taxon>
        <taxon>Actinomycetes</taxon>
        <taxon>Pseudonocardiales</taxon>
        <taxon>Pseudonocardiaceae</taxon>
        <taxon>Pseudonocardia</taxon>
    </lineage>
</organism>
<feature type="chain" id="PRO_5047331934" evidence="1">
    <location>
        <begin position="20"/>
        <end position="536"/>
    </location>
</feature>
<dbReference type="SUPFAM" id="SSF53850">
    <property type="entry name" value="Periplasmic binding protein-like II"/>
    <property type="match status" value="1"/>
</dbReference>
<dbReference type="Proteomes" id="UP001299970">
    <property type="component" value="Unassembled WGS sequence"/>
</dbReference>
<proteinExistence type="predicted"/>
<dbReference type="RefSeq" id="WP_241034556.1">
    <property type="nucleotide sequence ID" value="NZ_BAAAJF010000034.1"/>
</dbReference>
<keyword evidence="4" id="KW-1185">Reference proteome</keyword>
<keyword evidence="3" id="KW-0614">Plasmid</keyword>
<keyword evidence="1" id="KW-0732">Signal</keyword>
<geneLocation type="plasmid" evidence="3">
    <name>unnamed</name>
</geneLocation>
<dbReference type="EMBL" id="JAKXMK010000002">
    <property type="protein sequence ID" value="MCH6164356.1"/>
    <property type="molecule type" value="Genomic_DNA"/>
</dbReference>
<feature type="domain" description="Solute-binding protein family 5" evidence="2">
    <location>
        <begin position="96"/>
        <end position="434"/>
    </location>
</feature>
<evidence type="ECO:0000313" key="4">
    <source>
        <dbReference type="Proteomes" id="UP001299970"/>
    </source>
</evidence>
<dbReference type="Gene3D" id="3.10.105.10">
    <property type="entry name" value="Dipeptide-binding Protein, Domain 3"/>
    <property type="match status" value="1"/>
</dbReference>
<dbReference type="InterPro" id="IPR000914">
    <property type="entry name" value="SBP_5_dom"/>
</dbReference>
<dbReference type="Pfam" id="PF00496">
    <property type="entry name" value="SBP_bac_5"/>
    <property type="match status" value="1"/>
</dbReference>
<dbReference type="PROSITE" id="PS51257">
    <property type="entry name" value="PROKAR_LIPOPROTEIN"/>
    <property type="match status" value="1"/>
</dbReference>
<sequence length="536" mass="56695">MRPKLHHLSLLLAALLVIAACGGGGGAAGGTAAPAGPPQRGGELTVLESSSFAGGWPSGLDPATNTTGGANISQMSAIYGGLFLLTANEDGSDPRVVPNQAEGYELLDEGRTVRITLREGIRFSDGTPLDAQAVVFNLQRAMASPCSCKPTWPLADGGITAEDARTVVLRFTRPYAAVINSFPVANTNWIASPTALQQMGEEQFRITPVGAGPFTVVSNQLSSLLVLQRNPTYFKPDRPYLDKLTFQSIGGDQPAYQALLAGQAQAYEGLGTTPLLEQAQSGGRLTVTVQPPTSPYVIQLNTKTAPFNDQRAREAIYRATDFAAIAKGLFQGLYPVSQSFTGPGGLFHTETVDGYPTYDPEQAKQLVSQLGGLTVELGTLNGYVAQQVMTALQTQWQAAGITVNTKTYELSTLVQQFNSGQWQSMLQTAGAWDPASGVGVGFRFASTSPFSGVADPQLDQLLDGAAATVDPAERQRLYSEAGKYISDNAYAPFGLAFAAANLATPGVYGPGLTTKIPPIVVNAGIIWDEVWRVQQQ</sequence>
<accession>A0ABS9T745</accession>
<dbReference type="InterPro" id="IPR030678">
    <property type="entry name" value="Peptide/Ni-bd"/>
</dbReference>
<gene>
    <name evidence="3" type="ORF">MMF94_01575</name>
</gene>
<reference evidence="3 4" key="1">
    <citation type="submission" date="2022-03" db="EMBL/GenBank/DDBJ databases">
        <title>Pseudonocardia alaer sp. nov., a novel actinomycete isolated from reed forest soil.</title>
        <authorList>
            <person name="Wang L."/>
        </authorList>
    </citation>
    <scope>NUCLEOTIDE SEQUENCE [LARGE SCALE GENOMIC DNA]</scope>
    <source>
        <strain evidence="3 4">Y-16303</strain>
        <plasmid evidence="3">unnamed</plasmid>
    </source>
</reference>
<name>A0ABS9T745_9PSEU</name>